<organism evidence="1 2">
    <name type="scientific">Deinococcus reticulitermitis</name>
    <dbReference type="NCBI Taxonomy" id="856736"/>
    <lineage>
        <taxon>Bacteria</taxon>
        <taxon>Thermotogati</taxon>
        <taxon>Deinococcota</taxon>
        <taxon>Deinococci</taxon>
        <taxon>Deinococcales</taxon>
        <taxon>Deinococcaceae</taxon>
        <taxon>Deinococcus</taxon>
    </lineage>
</organism>
<proteinExistence type="predicted"/>
<reference evidence="2" key="1">
    <citation type="submission" date="2016-10" db="EMBL/GenBank/DDBJ databases">
        <authorList>
            <person name="Varghese N."/>
            <person name="Submissions S."/>
        </authorList>
    </citation>
    <scope>NUCLEOTIDE SEQUENCE [LARGE SCALE GENOMIC DNA]</scope>
    <source>
        <strain evidence="2">CGMCC 1.10218</strain>
    </source>
</reference>
<protein>
    <submittedName>
        <fullName evidence="1">Uncharacterized protein</fullName>
    </submittedName>
</protein>
<sequence>MLTLIRQSPIPLKLALLATLVHIAVTVALLGQPERPDALFNGLYDTVIIASTLTCLLAWRHAPAHLRQGLGNCRFSAEAGSLR</sequence>
<accession>A0A1H7CAX1</accession>
<dbReference type="RefSeq" id="WP_092265623.1">
    <property type="nucleotide sequence ID" value="NZ_FNZA01000024.1"/>
</dbReference>
<dbReference type="STRING" id="856736.SAMN04488058_1248"/>
<evidence type="ECO:0000313" key="1">
    <source>
        <dbReference type="EMBL" id="SEJ85727.1"/>
    </source>
</evidence>
<dbReference type="Proteomes" id="UP000199223">
    <property type="component" value="Unassembled WGS sequence"/>
</dbReference>
<name>A0A1H7CAX1_9DEIO</name>
<keyword evidence="2" id="KW-1185">Reference proteome</keyword>
<gene>
    <name evidence="1" type="ORF">SAMN04488058_1248</name>
</gene>
<dbReference type="EMBL" id="FNZA01000024">
    <property type="protein sequence ID" value="SEJ85727.1"/>
    <property type="molecule type" value="Genomic_DNA"/>
</dbReference>
<dbReference type="AlphaFoldDB" id="A0A1H7CAX1"/>
<evidence type="ECO:0000313" key="2">
    <source>
        <dbReference type="Proteomes" id="UP000199223"/>
    </source>
</evidence>